<name>A0A0A8ZAV4_ARUDO</name>
<evidence type="ECO:0000313" key="1">
    <source>
        <dbReference type="EMBL" id="JAD31987.1"/>
    </source>
</evidence>
<organism evidence="1">
    <name type="scientific">Arundo donax</name>
    <name type="common">Giant reed</name>
    <name type="synonym">Donax arundinaceus</name>
    <dbReference type="NCBI Taxonomy" id="35708"/>
    <lineage>
        <taxon>Eukaryota</taxon>
        <taxon>Viridiplantae</taxon>
        <taxon>Streptophyta</taxon>
        <taxon>Embryophyta</taxon>
        <taxon>Tracheophyta</taxon>
        <taxon>Spermatophyta</taxon>
        <taxon>Magnoliopsida</taxon>
        <taxon>Liliopsida</taxon>
        <taxon>Poales</taxon>
        <taxon>Poaceae</taxon>
        <taxon>PACMAD clade</taxon>
        <taxon>Arundinoideae</taxon>
        <taxon>Arundineae</taxon>
        <taxon>Arundo</taxon>
    </lineage>
</organism>
<reference evidence="1" key="2">
    <citation type="journal article" date="2015" name="Data Brief">
        <title>Shoot transcriptome of the giant reed, Arundo donax.</title>
        <authorList>
            <person name="Barrero R.A."/>
            <person name="Guerrero F.D."/>
            <person name="Moolhuijzen P."/>
            <person name="Goolsby J.A."/>
            <person name="Tidwell J."/>
            <person name="Bellgard S.E."/>
            <person name="Bellgard M.I."/>
        </authorList>
    </citation>
    <scope>NUCLEOTIDE SEQUENCE</scope>
    <source>
        <tissue evidence="1">Shoot tissue taken approximately 20 cm above the soil surface</tissue>
    </source>
</reference>
<protein>
    <submittedName>
        <fullName evidence="1">Uncharacterized protein</fullName>
    </submittedName>
</protein>
<dbReference type="EMBL" id="GBRH01265908">
    <property type="protein sequence ID" value="JAD31987.1"/>
    <property type="molecule type" value="Transcribed_RNA"/>
</dbReference>
<reference evidence="1" key="1">
    <citation type="submission" date="2014-09" db="EMBL/GenBank/DDBJ databases">
        <authorList>
            <person name="Magalhaes I.L.F."/>
            <person name="Oliveira U."/>
            <person name="Santos F.R."/>
            <person name="Vidigal T.H.D.A."/>
            <person name="Brescovit A.D."/>
            <person name="Santos A.J."/>
        </authorList>
    </citation>
    <scope>NUCLEOTIDE SEQUENCE</scope>
    <source>
        <tissue evidence="1">Shoot tissue taken approximately 20 cm above the soil surface</tissue>
    </source>
</reference>
<proteinExistence type="predicted"/>
<sequence length="37" mass="4057">MKSVAPSRSAQIIEDFRYGQIIEDADNNSSSLPSAQM</sequence>
<accession>A0A0A8ZAV4</accession>
<dbReference type="AlphaFoldDB" id="A0A0A8ZAV4"/>